<dbReference type="KEGG" id="pkz:C5L36_0C00200"/>
<dbReference type="Pfam" id="PF24138">
    <property type="entry name" value="TPR_TNPO3_IPO13_2nd"/>
    <property type="match status" value="1"/>
</dbReference>
<evidence type="ECO:0000313" key="2">
    <source>
        <dbReference type="EMBL" id="AWU76075.1"/>
    </source>
</evidence>
<dbReference type="OrthoDB" id="435593at2759"/>
<dbReference type="SUPFAM" id="SSF48371">
    <property type="entry name" value="ARM repeat"/>
    <property type="match status" value="1"/>
</dbReference>
<dbReference type="GO" id="GO:0006606">
    <property type="term" value="P:protein import into nucleus"/>
    <property type="evidence" value="ECO:0007669"/>
    <property type="project" value="TreeGrafter"/>
</dbReference>
<dbReference type="Proteomes" id="UP000249293">
    <property type="component" value="Chromosome 3"/>
</dbReference>
<dbReference type="Gene3D" id="1.25.10.10">
    <property type="entry name" value="Leucine-rich Repeat Variant"/>
    <property type="match status" value="1"/>
</dbReference>
<proteinExistence type="predicted"/>
<dbReference type="InterPro" id="IPR057942">
    <property type="entry name" value="TPR_TNPO3_IPO13_3rd"/>
</dbReference>
<dbReference type="GeneID" id="40383870"/>
<dbReference type="Pfam" id="PF08389">
    <property type="entry name" value="Xpo1"/>
    <property type="match status" value="1"/>
</dbReference>
<dbReference type="PANTHER" id="PTHR12363">
    <property type="entry name" value="TRANSPORTIN 3 AND IMPORTIN 13"/>
    <property type="match status" value="1"/>
</dbReference>
<dbReference type="InterPro" id="IPR011989">
    <property type="entry name" value="ARM-like"/>
</dbReference>
<dbReference type="Pfam" id="PF24139">
    <property type="entry name" value="TPR_TNPO3_IPO13_4th"/>
    <property type="match status" value="1"/>
</dbReference>
<dbReference type="EMBL" id="CP028775">
    <property type="protein sequence ID" value="AWU76075.1"/>
    <property type="molecule type" value="Genomic_DNA"/>
</dbReference>
<dbReference type="InterPro" id="IPR013598">
    <property type="entry name" value="Exportin-1/Importin-b-like"/>
</dbReference>
<dbReference type="GO" id="GO:0005737">
    <property type="term" value="C:cytoplasm"/>
    <property type="evidence" value="ECO:0007669"/>
    <property type="project" value="TreeGrafter"/>
</dbReference>
<evidence type="ECO:0000313" key="3">
    <source>
        <dbReference type="Proteomes" id="UP000249293"/>
    </source>
</evidence>
<accession>A0A2U9R420</accession>
<name>A0A2U9R420_PICKU</name>
<dbReference type="InterPro" id="IPR057941">
    <property type="entry name" value="TPR_TNPO3_IPO13_2nd"/>
</dbReference>
<dbReference type="VEuPathDB" id="FungiDB:C5L36_0C00200"/>
<sequence>MKLFFLVFTCFFFFFFFFFFSNRDSSGIIIILYCRYPTFSSRVHFTGESANLETMDIQQIQNTLQSLYGPTSPAEKKAASDALLQFQRSQQAWDVIFPILQEPNAPFELKLFVCQTLRSKVQYDFGQLNNESSTIESLRLSILNVLNSMTEFKSQKLLIIQVSIALAYLIIQDFTWETPITDVMNALANTPVNLLEFLNVLPEEMSDFKKLPLTNEEFESQFEKLLTKNAENVYYVLVQSSANIGFNKDLETLVLCCIKSWINEIPISLILSEDSPLWKLIVDGFKDDETFDTSVDCMITIVNQIDVFDNLDDNLPLIQIVYSELVALRPIIQQHWEDPMVIERLAELYASAGEAWHTLIVKDPSNFQVLIESILQLSNYSEDLDIVKYTFKFWYEMKSMLALPTFKDSKLIFKPIYIKLTEILIEHLKYPLVSDSTNVSELFNHNKENEDKFKEFRYEIGDVLKDCCLIVGQYDCLSIPFNKLQALIGSGSGVRWQEIECLLFAIRSMAKEVSKNESKIIPQIMSYLVQLPENPKIRYAATLVLGRYTLWTSAHPEFLQTELNYIIEGFKVVDSGYKEDEKMQIIIAASHALKYFCMDCSELLIDFLEPLYNLYSNIENFIDFQSLYDIVEGLSYVLQQYIGKNIVSNPDQCLSVLQMFWSSTISKLEGFIANKNDVAAIDVQIGNTVELLTLYIENFKPTHGFMTTKNPDYAICTYVMNSVLPLIFQVIERYGSMIRVSERSIKLIRKCIQTFGRFILPSLKSLENVLAQGFQNFGYGCYLWCSGALLKEFSNEEDEDLDEFIPLTTDIINEVWNFGLGQIHTFITIYEADKINVNKDLVEDFYRMLGDVLMFKPLELFSQFDIVEIVFRMSLEIIDNVNEYELLNLVIQFVIDLLSWSLENPPISIYIDIPNILKFQIFELMNKNSTEMVTKMLNYAILKFNEDLMYSSIELVIEIFKINRHYSKNAATLNSINMFLQSLPSELINDVEKMKFYNQIEVALSSKNYRKVRSSMLDFIHWYKRKIVNRD</sequence>
<dbReference type="InterPro" id="IPR016024">
    <property type="entry name" value="ARM-type_fold"/>
</dbReference>
<organism evidence="2 3">
    <name type="scientific">Pichia kudriavzevii</name>
    <name type="common">Yeast</name>
    <name type="synonym">Issatchenkia orientalis</name>
    <dbReference type="NCBI Taxonomy" id="4909"/>
    <lineage>
        <taxon>Eukaryota</taxon>
        <taxon>Fungi</taxon>
        <taxon>Dikarya</taxon>
        <taxon>Ascomycota</taxon>
        <taxon>Saccharomycotina</taxon>
        <taxon>Pichiomycetes</taxon>
        <taxon>Pichiales</taxon>
        <taxon>Pichiaceae</taxon>
        <taxon>Pichia</taxon>
    </lineage>
</organism>
<dbReference type="PANTHER" id="PTHR12363:SF53">
    <property type="entry name" value="MRNA TRANSPORT REGULATOR MTR10"/>
    <property type="match status" value="1"/>
</dbReference>
<evidence type="ECO:0000259" key="1">
    <source>
        <dbReference type="Pfam" id="PF08389"/>
    </source>
</evidence>
<dbReference type="Pfam" id="PF24140">
    <property type="entry name" value="TPR_TNPO3_IPO13_3rd"/>
    <property type="match status" value="1"/>
</dbReference>
<keyword evidence="3" id="KW-1185">Reference proteome</keyword>
<dbReference type="RefSeq" id="XP_029321552.1">
    <property type="nucleotide sequence ID" value="XM_029465692.1"/>
</dbReference>
<protein>
    <recommendedName>
        <fullName evidence="1">Exportin-1/Importin-beta-like domain-containing protein</fullName>
    </recommendedName>
</protein>
<feature type="domain" description="Exportin-1/Importin-beta-like" evidence="1">
    <location>
        <begin position="156"/>
        <end position="298"/>
    </location>
</feature>
<dbReference type="InterPro" id="IPR051345">
    <property type="entry name" value="Importin_beta-like_NTR"/>
</dbReference>
<dbReference type="AlphaFoldDB" id="A0A2U9R420"/>
<dbReference type="InterPro" id="IPR058537">
    <property type="entry name" value="TPR_TNPO3_IPO13_4th"/>
</dbReference>
<gene>
    <name evidence="2" type="ORF">C5L36_0C00200</name>
</gene>
<reference evidence="2 3" key="1">
    <citation type="submission" date="2018-06" db="EMBL/GenBank/DDBJ databases">
        <title>Population genomics shows no distinction between pathogenic Candida krusei and environmental Pichia kudriavzevii: One species, four names.</title>
        <authorList>
            <person name="Douglass A.P."/>
            <person name="Offei B."/>
            <person name="Braun-Galleani S."/>
            <person name="Coughlan A.Y."/>
            <person name="Martos A."/>
            <person name="Ortiz-Merino R.A."/>
            <person name="Byrne K.P."/>
            <person name="Wolfe K.H."/>
        </authorList>
    </citation>
    <scope>NUCLEOTIDE SEQUENCE [LARGE SCALE GENOMIC DNA]</scope>
    <source>
        <strain evidence="2 3">CBS573</strain>
    </source>
</reference>
<dbReference type="STRING" id="4909.A0A2U9R420"/>